<dbReference type="FunFam" id="3.30.930.10:FF:000005">
    <property type="entry name" value="Histidine--tRNA ligase"/>
    <property type="match status" value="1"/>
</dbReference>
<dbReference type="PIRSF" id="PIRSF001549">
    <property type="entry name" value="His-tRNA_synth"/>
    <property type="match status" value="1"/>
</dbReference>
<reference evidence="14 15" key="1">
    <citation type="journal article" date="2012" name="J. Bacteriol.">
        <title>Complete Genome Sequence of the Thermophilic, Piezophilic, Heterotrophic Bacterium Marinitoga piezophila KA3.</title>
        <authorList>
            <person name="Lucas S."/>
            <person name="Han J."/>
            <person name="Lapidus A."/>
            <person name="Cheng J.F."/>
            <person name="Goodwin L.A."/>
            <person name="Pitluck S."/>
            <person name="Peters L."/>
            <person name="Mikhailova N."/>
            <person name="Teshima H."/>
            <person name="Detter J.C."/>
            <person name="Han C."/>
            <person name="Tapia R."/>
            <person name="Land M."/>
            <person name="Hauser L."/>
            <person name="Kyrpides N.C."/>
            <person name="Ivanova N."/>
            <person name="Pagani I."/>
            <person name="Vannier P."/>
            <person name="Oger P."/>
            <person name="Bartlett D.H."/>
            <person name="Noll K.M."/>
            <person name="Woyke T."/>
            <person name="Jebbar M."/>
        </authorList>
    </citation>
    <scope>NUCLEOTIDE SEQUENCE [LARGE SCALE GENOMIC DNA]</scope>
    <source>
        <strain evidence="15">DSM 14283 / JCM 11233 / KA3</strain>
    </source>
</reference>
<gene>
    <name evidence="11" type="primary">hisS</name>
    <name evidence="14" type="ordered locus">Marpi_0654</name>
</gene>
<evidence type="ECO:0000259" key="13">
    <source>
        <dbReference type="PROSITE" id="PS50862"/>
    </source>
</evidence>
<evidence type="ECO:0000256" key="1">
    <source>
        <dbReference type="ARBA" id="ARBA00004496"/>
    </source>
</evidence>
<evidence type="ECO:0000313" key="14">
    <source>
        <dbReference type="EMBL" id="AEX85092.1"/>
    </source>
</evidence>
<dbReference type="InterPro" id="IPR015807">
    <property type="entry name" value="His-tRNA-ligase"/>
</dbReference>
<dbReference type="InterPro" id="IPR041715">
    <property type="entry name" value="HisRS-like_core"/>
</dbReference>
<reference evidence="15" key="2">
    <citation type="submission" date="2012-01" db="EMBL/GenBank/DDBJ databases">
        <title>Complete sequence of chromosome of Marinitoga piezophila KA3.</title>
        <authorList>
            <person name="Lucas S."/>
            <person name="Han J."/>
            <person name="Lapidus A."/>
            <person name="Cheng J.-F."/>
            <person name="Goodwin L."/>
            <person name="Pitluck S."/>
            <person name="Peters L."/>
            <person name="Mikhailova N."/>
            <person name="Teshima H."/>
            <person name="Detter J.C."/>
            <person name="Han C."/>
            <person name="Tapia R."/>
            <person name="Land M."/>
            <person name="Hauser L."/>
            <person name="Kyrpides N."/>
            <person name="Ivanova N."/>
            <person name="Pagani I."/>
            <person name="Jebbar M."/>
            <person name="Vannier P."/>
            <person name="Oger P."/>
            <person name="Cario A."/>
            <person name="Bartlett D."/>
            <person name="Noll K.M."/>
            <person name="Woyke T."/>
        </authorList>
    </citation>
    <scope>NUCLEOTIDE SEQUENCE [LARGE SCALE GENOMIC DNA]</scope>
    <source>
        <strain evidence="15">DSM 14283 / JCM 11233 / KA3</strain>
    </source>
</reference>
<feature type="binding site" evidence="12">
    <location>
        <position position="256"/>
    </location>
    <ligand>
        <name>L-histidine</name>
        <dbReference type="ChEBI" id="CHEBI:57595"/>
    </ligand>
</feature>
<dbReference type="CDD" id="cd00773">
    <property type="entry name" value="HisRS-like_core"/>
    <property type="match status" value="1"/>
</dbReference>
<evidence type="ECO:0000256" key="9">
    <source>
        <dbReference type="ARBA" id="ARBA00023146"/>
    </source>
</evidence>
<dbReference type="GO" id="GO:0006427">
    <property type="term" value="P:histidyl-tRNA aminoacylation"/>
    <property type="evidence" value="ECO:0007669"/>
    <property type="project" value="UniProtKB-UniRule"/>
</dbReference>
<feature type="binding site" evidence="12">
    <location>
        <position position="127"/>
    </location>
    <ligand>
        <name>L-histidine</name>
        <dbReference type="ChEBI" id="CHEBI:57595"/>
    </ligand>
</feature>
<dbReference type="GO" id="GO:0005524">
    <property type="term" value="F:ATP binding"/>
    <property type="evidence" value="ECO:0007669"/>
    <property type="project" value="UniProtKB-UniRule"/>
</dbReference>
<dbReference type="STRING" id="443254.Marpi_0654"/>
<dbReference type="PROSITE" id="PS50862">
    <property type="entry name" value="AA_TRNA_LIGASE_II"/>
    <property type="match status" value="1"/>
</dbReference>
<comment type="subcellular location">
    <subcellularLocation>
        <location evidence="1 11">Cytoplasm</location>
    </subcellularLocation>
</comment>
<dbReference type="AlphaFoldDB" id="H2J631"/>
<dbReference type="OrthoDB" id="9800814at2"/>
<evidence type="ECO:0000256" key="4">
    <source>
        <dbReference type="ARBA" id="ARBA00022490"/>
    </source>
</evidence>
<dbReference type="InterPro" id="IPR004516">
    <property type="entry name" value="HisRS/HisZ"/>
</dbReference>
<organism evidence="14 15">
    <name type="scientific">Marinitoga piezophila (strain DSM 14283 / JCM 11233 / KA3)</name>
    <dbReference type="NCBI Taxonomy" id="443254"/>
    <lineage>
        <taxon>Bacteria</taxon>
        <taxon>Thermotogati</taxon>
        <taxon>Thermotogota</taxon>
        <taxon>Thermotogae</taxon>
        <taxon>Petrotogales</taxon>
        <taxon>Petrotogaceae</taxon>
        <taxon>Marinitoga</taxon>
    </lineage>
</organism>
<evidence type="ECO:0000256" key="10">
    <source>
        <dbReference type="ARBA" id="ARBA00047639"/>
    </source>
</evidence>
<comment type="catalytic activity">
    <reaction evidence="10 11">
        <text>tRNA(His) + L-histidine + ATP = L-histidyl-tRNA(His) + AMP + diphosphate + H(+)</text>
        <dbReference type="Rhea" id="RHEA:17313"/>
        <dbReference type="Rhea" id="RHEA-COMP:9665"/>
        <dbReference type="Rhea" id="RHEA-COMP:9689"/>
        <dbReference type="ChEBI" id="CHEBI:15378"/>
        <dbReference type="ChEBI" id="CHEBI:30616"/>
        <dbReference type="ChEBI" id="CHEBI:33019"/>
        <dbReference type="ChEBI" id="CHEBI:57595"/>
        <dbReference type="ChEBI" id="CHEBI:78442"/>
        <dbReference type="ChEBI" id="CHEBI:78527"/>
        <dbReference type="ChEBI" id="CHEBI:456215"/>
        <dbReference type="EC" id="6.1.1.21"/>
    </reaction>
</comment>
<dbReference type="EC" id="6.1.1.21" evidence="11"/>
<evidence type="ECO:0000256" key="6">
    <source>
        <dbReference type="ARBA" id="ARBA00022741"/>
    </source>
</evidence>
<evidence type="ECO:0000256" key="12">
    <source>
        <dbReference type="PIRSR" id="PIRSR001549-1"/>
    </source>
</evidence>
<dbReference type="eggNOG" id="COG0124">
    <property type="taxonomic scope" value="Bacteria"/>
</dbReference>
<comment type="subunit">
    <text evidence="3 11">Homodimer.</text>
</comment>
<accession>H2J631</accession>
<protein>
    <recommendedName>
        <fullName evidence="11">Histidine--tRNA ligase</fullName>
        <ecNumber evidence="11">6.1.1.21</ecNumber>
    </recommendedName>
    <alternativeName>
        <fullName evidence="11">Histidyl-tRNA synthetase</fullName>
        <shortName evidence="11">HisRS</shortName>
    </alternativeName>
</protein>
<name>H2J631_MARPK</name>
<dbReference type="Gene3D" id="3.40.50.800">
    <property type="entry name" value="Anticodon-binding domain"/>
    <property type="match status" value="1"/>
</dbReference>
<dbReference type="EMBL" id="CP003257">
    <property type="protein sequence ID" value="AEX85092.1"/>
    <property type="molecule type" value="Genomic_DNA"/>
</dbReference>
<dbReference type="GO" id="GO:0005737">
    <property type="term" value="C:cytoplasm"/>
    <property type="evidence" value="ECO:0007669"/>
    <property type="project" value="UniProtKB-SubCell"/>
</dbReference>
<dbReference type="GO" id="GO:0004821">
    <property type="term" value="F:histidine-tRNA ligase activity"/>
    <property type="evidence" value="ECO:0007669"/>
    <property type="project" value="UniProtKB-UniRule"/>
</dbReference>
<dbReference type="Pfam" id="PF03129">
    <property type="entry name" value="HGTP_anticodon"/>
    <property type="match status" value="1"/>
</dbReference>
<feature type="binding site" evidence="12">
    <location>
        <begin position="260"/>
        <end position="261"/>
    </location>
    <ligand>
        <name>L-histidine</name>
        <dbReference type="ChEBI" id="CHEBI:57595"/>
    </ligand>
</feature>
<comment type="similarity">
    <text evidence="2 11">Belongs to the class-II aminoacyl-tRNA synthetase family.</text>
</comment>
<sequence>MAKYKRFKGTQDIFGDETKYWYYIEKIARDTFIKYGFKEIRTPIIEPTELFTRSVGETSDIVKKEMYTFEDKGKRSVTLRPEGTASVVRAYIENSMINLGSPIKLYYMGPMFRYEKPQAGRQRQFHQIGVEIFGTDTPISDAETIILADELLKAFGLKNYKIKINSIGCPKCRPKYREALKKYFKPHLENMCKDCQTRYDTNIMRLLDCKVDREISKDAPSILDYLCDECKSHFESVVKYLDEMGISYEIDPKIVRGLDYYSRTAFEIVHYGLGAQSAILGGGRYNSLVEELGGKETPAIGFALGVERIILALKSEEVEVENPEEIDVYVAYSGENTDIEALKLSRNLKKEGLRVFLNISDRSLRNQLKHANKMGATFVAIIGEKERDEETVSIKNMKTGEQFEVERYWVPQILKEKNTME</sequence>
<dbReference type="HAMAP" id="MF_00127">
    <property type="entry name" value="His_tRNA_synth"/>
    <property type="match status" value="1"/>
</dbReference>
<dbReference type="HOGENOM" id="CLU_025113_1_1_0"/>
<dbReference type="InterPro" id="IPR033656">
    <property type="entry name" value="HisRS_anticodon"/>
</dbReference>
<keyword evidence="8 11" id="KW-0648">Protein biosynthesis</keyword>
<evidence type="ECO:0000256" key="2">
    <source>
        <dbReference type="ARBA" id="ARBA00008226"/>
    </source>
</evidence>
<dbReference type="SUPFAM" id="SSF55681">
    <property type="entry name" value="Class II aaRS and biotin synthetases"/>
    <property type="match status" value="1"/>
</dbReference>
<evidence type="ECO:0000256" key="7">
    <source>
        <dbReference type="ARBA" id="ARBA00022840"/>
    </source>
</evidence>
<dbReference type="InterPro" id="IPR004154">
    <property type="entry name" value="Anticodon-bd"/>
</dbReference>
<evidence type="ECO:0000256" key="8">
    <source>
        <dbReference type="ARBA" id="ARBA00022917"/>
    </source>
</evidence>
<keyword evidence="6 11" id="KW-0547">Nucleotide-binding</keyword>
<keyword evidence="7 11" id="KW-0067">ATP-binding</keyword>
<dbReference type="InterPro" id="IPR045864">
    <property type="entry name" value="aa-tRNA-synth_II/BPL/LPL"/>
</dbReference>
<dbReference type="InterPro" id="IPR036621">
    <property type="entry name" value="Anticodon-bd_dom_sf"/>
</dbReference>
<dbReference type="RefSeq" id="WP_014296164.1">
    <property type="nucleotide sequence ID" value="NC_016751.1"/>
</dbReference>
<feature type="binding site" evidence="12">
    <location>
        <begin position="82"/>
        <end position="84"/>
    </location>
    <ligand>
        <name>L-histidine</name>
        <dbReference type="ChEBI" id="CHEBI:57595"/>
    </ligand>
</feature>
<keyword evidence="15" id="KW-1185">Reference proteome</keyword>
<feature type="binding site" evidence="12">
    <location>
        <position position="131"/>
    </location>
    <ligand>
        <name>L-histidine</name>
        <dbReference type="ChEBI" id="CHEBI:57595"/>
    </ligand>
</feature>
<evidence type="ECO:0000256" key="5">
    <source>
        <dbReference type="ARBA" id="ARBA00022598"/>
    </source>
</evidence>
<keyword evidence="9 11" id="KW-0030">Aminoacyl-tRNA synthetase</keyword>
<dbReference type="CDD" id="cd00859">
    <property type="entry name" value="HisRS_anticodon"/>
    <property type="match status" value="1"/>
</dbReference>
<dbReference type="PANTHER" id="PTHR43707">
    <property type="entry name" value="HISTIDYL-TRNA SYNTHETASE"/>
    <property type="match status" value="1"/>
</dbReference>
<feature type="domain" description="Aminoacyl-transfer RNA synthetases class-II family profile" evidence="13">
    <location>
        <begin position="9"/>
        <end position="323"/>
    </location>
</feature>
<dbReference type="Pfam" id="PF13393">
    <property type="entry name" value="tRNA-synt_His"/>
    <property type="match status" value="1"/>
</dbReference>
<evidence type="ECO:0000256" key="3">
    <source>
        <dbReference type="ARBA" id="ARBA00011738"/>
    </source>
</evidence>
<dbReference type="PANTHER" id="PTHR43707:SF1">
    <property type="entry name" value="HISTIDINE--TRNA LIGASE, MITOCHONDRIAL-RELATED"/>
    <property type="match status" value="1"/>
</dbReference>
<dbReference type="InterPro" id="IPR006195">
    <property type="entry name" value="aa-tRNA-synth_II"/>
</dbReference>
<proteinExistence type="inferred from homology"/>
<feature type="binding site" evidence="12">
    <location>
        <position position="113"/>
    </location>
    <ligand>
        <name>L-histidine</name>
        <dbReference type="ChEBI" id="CHEBI:57595"/>
    </ligand>
</feature>
<dbReference type="Gene3D" id="3.30.930.10">
    <property type="entry name" value="Bira Bifunctional Protein, Domain 2"/>
    <property type="match status" value="1"/>
</dbReference>
<dbReference type="SUPFAM" id="SSF52954">
    <property type="entry name" value="Class II aaRS ABD-related"/>
    <property type="match status" value="1"/>
</dbReference>
<evidence type="ECO:0000313" key="15">
    <source>
        <dbReference type="Proteomes" id="UP000007161"/>
    </source>
</evidence>
<keyword evidence="5 11" id="KW-0436">Ligase</keyword>
<dbReference type="NCBIfam" id="TIGR00442">
    <property type="entry name" value="hisS"/>
    <property type="match status" value="1"/>
</dbReference>
<dbReference type="Proteomes" id="UP000007161">
    <property type="component" value="Chromosome"/>
</dbReference>
<dbReference type="KEGG" id="mpz:Marpi_0654"/>
<evidence type="ECO:0000256" key="11">
    <source>
        <dbReference type="HAMAP-Rule" id="MF_00127"/>
    </source>
</evidence>
<keyword evidence="4 11" id="KW-0963">Cytoplasm</keyword>